<gene>
    <name evidence="10" type="ORF">PHISCL_06490</name>
</gene>
<keyword evidence="4" id="KW-0653">Protein transport</keyword>
<feature type="compositionally biased region" description="Polar residues" evidence="8">
    <location>
        <begin position="1124"/>
        <end position="1135"/>
    </location>
</feature>
<name>A0A3A2ZIE1_9EURO</name>
<proteinExistence type="predicted"/>
<comment type="subcellular location">
    <subcellularLocation>
        <location evidence="1">Nucleus</location>
        <location evidence="1">Nuclear pore complex</location>
    </subcellularLocation>
</comment>
<dbReference type="InterPro" id="IPR000156">
    <property type="entry name" value="Ran_bind_dom"/>
</dbReference>
<feature type="compositionally biased region" description="Polar residues" evidence="8">
    <location>
        <begin position="268"/>
        <end position="346"/>
    </location>
</feature>
<feature type="compositionally biased region" description="Low complexity" evidence="8">
    <location>
        <begin position="736"/>
        <end position="758"/>
    </location>
</feature>
<evidence type="ECO:0000256" key="1">
    <source>
        <dbReference type="ARBA" id="ARBA00004567"/>
    </source>
</evidence>
<dbReference type="PANTHER" id="PTHR38697:SF1">
    <property type="entry name" value="NUCLEAR PORE COMPLEX PROTEIN SIMILAR TO S. CEREVISIAE NUP2 (EUROFUNG)"/>
    <property type="match status" value="1"/>
</dbReference>
<dbReference type="PROSITE" id="PS50196">
    <property type="entry name" value="RANBD1"/>
    <property type="match status" value="1"/>
</dbReference>
<dbReference type="InterPro" id="IPR015007">
    <property type="entry name" value="NUP2/50/61"/>
</dbReference>
<feature type="compositionally biased region" description="Polar residues" evidence="8">
    <location>
        <begin position="1150"/>
        <end position="1160"/>
    </location>
</feature>
<feature type="compositionally biased region" description="Basic and acidic residues" evidence="8">
    <location>
        <begin position="805"/>
        <end position="822"/>
    </location>
</feature>
<organism evidence="10 11">
    <name type="scientific">Aspergillus sclerotialis</name>
    <dbReference type="NCBI Taxonomy" id="2070753"/>
    <lineage>
        <taxon>Eukaryota</taxon>
        <taxon>Fungi</taxon>
        <taxon>Dikarya</taxon>
        <taxon>Ascomycota</taxon>
        <taxon>Pezizomycotina</taxon>
        <taxon>Eurotiomycetes</taxon>
        <taxon>Eurotiomycetidae</taxon>
        <taxon>Eurotiales</taxon>
        <taxon>Aspergillaceae</taxon>
        <taxon>Aspergillus</taxon>
        <taxon>Aspergillus subgen. Polypaecilum</taxon>
    </lineage>
</organism>
<feature type="compositionally biased region" description="Low complexity" evidence="8">
    <location>
        <begin position="637"/>
        <end position="652"/>
    </location>
</feature>
<feature type="compositionally biased region" description="Polar residues" evidence="8">
    <location>
        <begin position="653"/>
        <end position="668"/>
    </location>
</feature>
<evidence type="ECO:0000259" key="9">
    <source>
        <dbReference type="PROSITE" id="PS50196"/>
    </source>
</evidence>
<feature type="compositionally biased region" description="Polar residues" evidence="8">
    <location>
        <begin position="363"/>
        <end position="381"/>
    </location>
</feature>
<dbReference type="GO" id="GO:0051028">
    <property type="term" value="P:mRNA transport"/>
    <property type="evidence" value="ECO:0007669"/>
    <property type="project" value="UniProtKB-KW"/>
</dbReference>
<feature type="compositionally biased region" description="Polar residues" evidence="8">
    <location>
        <begin position="51"/>
        <end position="95"/>
    </location>
</feature>
<dbReference type="SUPFAM" id="SSF50729">
    <property type="entry name" value="PH domain-like"/>
    <property type="match status" value="1"/>
</dbReference>
<feature type="compositionally biased region" description="Low complexity" evidence="8">
    <location>
        <begin position="1211"/>
        <end position="1221"/>
    </location>
</feature>
<feature type="compositionally biased region" description="Polar residues" evidence="8">
    <location>
        <begin position="517"/>
        <end position="529"/>
    </location>
</feature>
<dbReference type="Pfam" id="PF08911">
    <property type="entry name" value="NUP50"/>
    <property type="match status" value="1"/>
</dbReference>
<keyword evidence="11" id="KW-1185">Reference proteome</keyword>
<dbReference type="InterPro" id="IPR053074">
    <property type="entry name" value="NPC_Nucleoporin"/>
</dbReference>
<evidence type="ECO:0000313" key="10">
    <source>
        <dbReference type="EMBL" id="RJE21167.1"/>
    </source>
</evidence>
<dbReference type="PANTHER" id="PTHR38697">
    <property type="entry name" value="NUCLEAR PORE COMPLEX PROTEIN SIMILAR TO S. CEREVISIAE NUP2 (EUROFUNG)"/>
    <property type="match status" value="1"/>
</dbReference>
<dbReference type="InterPro" id="IPR011993">
    <property type="entry name" value="PH-like_dom_sf"/>
</dbReference>
<protein>
    <recommendedName>
        <fullName evidence="9">RanBD1 domain-containing protein</fullName>
    </recommendedName>
</protein>
<feature type="compositionally biased region" description="Polar residues" evidence="8">
    <location>
        <begin position="761"/>
        <end position="776"/>
    </location>
</feature>
<dbReference type="Pfam" id="PF00638">
    <property type="entry name" value="Ran_BP1"/>
    <property type="match status" value="1"/>
</dbReference>
<evidence type="ECO:0000256" key="7">
    <source>
        <dbReference type="ARBA" id="ARBA00023242"/>
    </source>
</evidence>
<feature type="region of interest" description="Disordered" evidence="8">
    <location>
        <begin position="1"/>
        <end position="530"/>
    </location>
</feature>
<sequence>MSKRAAQGPQGDKDSLREFSMASTPDDKPQRATAAQLANRKIKDTRRRRPVSSTPSFGSQQPAPFSSLDPNIVSSNPASQQPPTNGFTFGQTPSFGGTGQSNQSSQGSTPFTFGGGGGASSFNFSSSFNTPATTNPFATMGTGAQSQPPSGNGFGGFQGSIFNLAPASQPPASPAPTQQPLPSTGLFGSNANATGGLTNTAGASDSPKPATPASAFGQNSFNPPTSANPFGQSLFKPATSGATFGQSSPQPSTQFSTFGQSSFNQTTPASTFGQSPFKPTTPFASSGASGTTPFSNGTKLPNGGASSNTIKSPLFGQSPSGNDSMQTSPDAVTSSEKPSLFSSAPAQPSFGAANFGSPAPSFSFGQSSNAKPTFNVGQSPFKSLFEAKPAEQSTPSTTADSSAFSKNESAAPKPTGSLFGDKPAFGAFQPPKPPTFTAEKFQTPAETHATPAAVEKQAPVETPAAEKPQAPFGTPAVEQAQAPAETPAVEKSTAPIETAASEKTKQPTEPPAVEETQPAQNAVPTSTEKLTPLQKFCANMKPRKLPDNLPEEYIEDYVLLWQVRTLNTCLQREIMKLDPAEHDFDRVVMYYTRVRNTLGIPLGYKKPKRKPEEAGASEEGTLQKKIKTSEGSVGEKTPSSSTLGATGTTGFTPSNMNIAPSSITSTSKLFGAEQPTPSHKRKLVDEEDNSPSGHREKRTRDSTVNAFAQSFSKSKSAEGGDSAGTVSEAAKLSSATSTPESSKPSVSSTTPATSPAKPLFQTPTQNAPSVSTSSEPMTAPPAPAFQIPKFGSGTGGTDFMSQFKKKADETAAKEKAKRKAEDFDSDEDDEAEWERKDAEEQRKKREQFESISKKRSKFIPGKGFVFEEESSEAESEKTDQELFVPESPAKSIFENKNMSPAKGKNIFGHLSATPSGDENDEADEGSVTSIREEKDPYFTHEYERDSRRDLENEKAPSVTTYSSSDEGDFHKALAKAKKPEKADAESGESGAATPSGRSLFDRIQYDDSGKPKRHEDAASEEPKEPNTPYSIFGNSKFASSFNTPGATPNVFGQSTKSSFGNNGSFTSSSSNIFGSANTSGTSATSVFSSSQTSTSKSSDDPATKKPLFSFSQPATTKPGDDTASKNTLFSSSLTSAAKPGEDSAVKKPLFSSTQPPTTKPGSDHTWKKTDPIKFGTDGANDSSKSESEASTPAPATPKPFASLFGAKDQSAPKSPASTPSAHFSFGAPSFMTPPTFKPDALSRSSTPGAASDTAVTSDTGADSGDNDGAEALPQADLTRGGAGEENEDVIMETRARALEFKNGTWESKGIGFLRILKDRTTSKARVLVRADPSGKVVLNISLMKEVDYKHSGNAVTFLVPQPDGAKPQQWALRVKKEELDSIASKMEENKS</sequence>
<feature type="compositionally biased region" description="Basic and acidic residues" evidence="8">
    <location>
        <begin position="930"/>
        <end position="954"/>
    </location>
</feature>
<dbReference type="CDD" id="cd13170">
    <property type="entry name" value="RanBD_NUP50"/>
    <property type="match status" value="1"/>
</dbReference>
<dbReference type="Proteomes" id="UP000266188">
    <property type="component" value="Unassembled WGS sequence"/>
</dbReference>
<feature type="compositionally biased region" description="Acidic residues" evidence="8">
    <location>
        <begin position="823"/>
        <end position="832"/>
    </location>
</feature>
<dbReference type="EMBL" id="MVGC01000247">
    <property type="protein sequence ID" value="RJE21167.1"/>
    <property type="molecule type" value="Genomic_DNA"/>
</dbReference>
<keyword evidence="5" id="KW-0811">Translocation</keyword>
<evidence type="ECO:0000256" key="8">
    <source>
        <dbReference type="SAM" id="MobiDB-lite"/>
    </source>
</evidence>
<reference evidence="11" key="1">
    <citation type="submission" date="2017-02" db="EMBL/GenBank/DDBJ databases">
        <authorList>
            <person name="Tafer H."/>
            <person name="Lopandic K."/>
        </authorList>
    </citation>
    <scope>NUCLEOTIDE SEQUENCE [LARGE SCALE GENOMIC DNA]</scope>
    <source>
        <strain evidence="11">CBS 366.77</strain>
    </source>
</reference>
<dbReference type="OrthoDB" id="185618at2759"/>
<feature type="compositionally biased region" description="Basic and acidic residues" evidence="8">
    <location>
        <begin position="967"/>
        <end position="984"/>
    </location>
</feature>
<feature type="compositionally biased region" description="Basic and acidic residues" evidence="8">
    <location>
        <begin position="1161"/>
        <end position="1171"/>
    </location>
</feature>
<keyword evidence="7" id="KW-0539">Nucleus</keyword>
<keyword evidence="3" id="KW-0509">mRNA transport</keyword>
<feature type="compositionally biased region" description="Basic and acidic residues" evidence="8">
    <location>
        <begin position="999"/>
        <end position="1024"/>
    </location>
</feature>
<feature type="compositionally biased region" description="Polar residues" evidence="8">
    <location>
        <begin position="391"/>
        <end position="408"/>
    </location>
</feature>
<dbReference type="GO" id="GO:0005643">
    <property type="term" value="C:nuclear pore"/>
    <property type="evidence" value="ECO:0007669"/>
    <property type="project" value="UniProtKB-SubCell"/>
</dbReference>
<feature type="compositionally biased region" description="Low complexity" evidence="8">
    <location>
        <begin position="1057"/>
        <end position="1096"/>
    </location>
</feature>
<feature type="compositionally biased region" description="Low complexity" evidence="8">
    <location>
        <begin position="120"/>
        <end position="136"/>
    </location>
</feature>
<comment type="caution">
    <text evidence="10">The sequence shown here is derived from an EMBL/GenBank/DDBJ whole genome shotgun (WGS) entry which is preliminary data.</text>
</comment>
<keyword evidence="6" id="KW-0906">Nuclear pore complex</keyword>
<evidence type="ECO:0000256" key="2">
    <source>
        <dbReference type="ARBA" id="ARBA00022448"/>
    </source>
</evidence>
<feature type="compositionally biased region" description="Polar residues" evidence="8">
    <location>
        <begin position="1027"/>
        <end position="1056"/>
    </location>
</feature>
<evidence type="ECO:0000256" key="4">
    <source>
        <dbReference type="ARBA" id="ARBA00022927"/>
    </source>
</evidence>
<evidence type="ECO:0000256" key="5">
    <source>
        <dbReference type="ARBA" id="ARBA00023010"/>
    </source>
</evidence>
<dbReference type="Gene3D" id="2.30.29.30">
    <property type="entry name" value="Pleckstrin-homology domain (PH domain)/Phosphotyrosine-binding domain (PTB)"/>
    <property type="match status" value="1"/>
</dbReference>
<dbReference type="GO" id="GO:0015031">
    <property type="term" value="P:protein transport"/>
    <property type="evidence" value="ECO:0007669"/>
    <property type="project" value="UniProtKB-KW"/>
</dbReference>
<accession>A0A3A2ZIE1</accession>
<evidence type="ECO:0000256" key="6">
    <source>
        <dbReference type="ARBA" id="ARBA00023132"/>
    </source>
</evidence>
<feature type="compositionally biased region" description="Basic and acidic residues" evidence="8">
    <location>
        <begin position="833"/>
        <end position="852"/>
    </location>
</feature>
<evidence type="ECO:0000313" key="11">
    <source>
        <dbReference type="Proteomes" id="UP000266188"/>
    </source>
</evidence>
<feature type="compositionally biased region" description="Low complexity" evidence="8">
    <location>
        <begin position="100"/>
        <end position="112"/>
    </location>
</feature>
<feature type="compositionally biased region" description="Polar residues" evidence="8">
    <location>
        <begin position="186"/>
        <end position="203"/>
    </location>
</feature>
<dbReference type="SMART" id="SM00160">
    <property type="entry name" value="RanBD"/>
    <property type="match status" value="1"/>
</dbReference>
<feature type="compositionally biased region" description="Polar residues" evidence="8">
    <location>
        <begin position="1242"/>
        <end position="1260"/>
    </location>
</feature>
<dbReference type="STRING" id="2070753.A0A3A2ZIE1"/>
<feature type="domain" description="RanBD1" evidence="9">
    <location>
        <begin position="1267"/>
        <end position="1349"/>
    </location>
</feature>
<evidence type="ECO:0000256" key="3">
    <source>
        <dbReference type="ARBA" id="ARBA00022816"/>
    </source>
</evidence>
<feature type="region of interest" description="Disordered" evidence="8">
    <location>
        <begin position="601"/>
        <end position="1287"/>
    </location>
</feature>
<feature type="compositionally biased region" description="Polar residues" evidence="8">
    <location>
        <begin position="216"/>
        <end position="231"/>
    </location>
</feature>
<feature type="compositionally biased region" description="Low complexity" evidence="8">
    <location>
        <begin position="243"/>
        <end position="267"/>
    </location>
</feature>
<feature type="compositionally biased region" description="Pro residues" evidence="8">
    <location>
        <begin position="168"/>
        <end position="179"/>
    </location>
</feature>
<keyword evidence="2" id="KW-0813">Transport</keyword>